<dbReference type="Proteomes" id="UP000788153">
    <property type="component" value="Unassembled WGS sequence"/>
</dbReference>
<keyword evidence="1" id="KW-0489">Methyltransferase</keyword>
<evidence type="ECO:0000313" key="1">
    <source>
        <dbReference type="EMBL" id="NIJ24241.1"/>
    </source>
</evidence>
<gene>
    <name evidence="1" type="ORF">FHT01_001783</name>
</gene>
<comment type="caution">
    <text evidence="1">The sequence shown here is derived from an EMBL/GenBank/DDBJ whole genome shotgun (WGS) entry which is preliminary data.</text>
</comment>
<accession>A0ABX0U102</accession>
<dbReference type="InterPro" id="IPR029063">
    <property type="entry name" value="SAM-dependent_MTases_sf"/>
</dbReference>
<sequence length="289" mass="31269">MTTVAIRDDATGTKANMSAIYDQADPRAYFRELGKLDYAIPAAAQPVFQRMVDAIRARRKGTVHALDLGCSYGINAALLKYPLAMADLQARWTDPVLHGIDSDAVREVDRAYFDAQPCADVRVIGLDPSEPAIAYAEDVGILDDGVTLDLERNAVPPALAETLAPIDMIVSTGCVGYVTQRTFAALMPAVTAGAAPWIGNFVLRMFPYDAIEQTLGGWGYVTEKLEGETFAQRAFASDIEQERVMAQVDRLGLDTAGLEADGALHAEFFLSRPKNEADIPLADLIDQAT</sequence>
<dbReference type="Gene3D" id="3.40.50.150">
    <property type="entry name" value="Vaccinia Virus protein VP39"/>
    <property type="match status" value="1"/>
</dbReference>
<evidence type="ECO:0000313" key="2">
    <source>
        <dbReference type="Proteomes" id="UP000788153"/>
    </source>
</evidence>
<dbReference type="SUPFAM" id="SSF53335">
    <property type="entry name" value="S-adenosyl-L-methionine-dependent methyltransferases"/>
    <property type="match status" value="1"/>
</dbReference>
<dbReference type="RefSeq" id="WP_140046629.1">
    <property type="nucleotide sequence ID" value="NZ_BAAAEV010000001.1"/>
</dbReference>
<reference evidence="1 2" key="1">
    <citation type="submission" date="2020-03" db="EMBL/GenBank/DDBJ databases">
        <title>Genomic Encyclopedia of Type Strains, Phase IV (KMG-IV): sequencing the most valuable type-strain genomes for metagenomic binning, comparative biology and taxonomic classification.</title>
        <authorList>
            <person name="Goeker M."/>
        </authorList>
    </citation>
    <scope>NUCLEOTIDE SEQUENCE [LARGE SCALE GENOMIC DNA]</scope>
    <source>
        <strain evidence="1 2">DSM 22753</strain>
    </source>
</reference>
<keyword evidence="2" id="KW-1185">Reference proteome</keyword>
<name>A0ABX0U102_9SPHN</name>
<dbReference type="EMBL" id="JAASQP010000001">
    <property type="protein sequence ID" value="NIJ24241.1"/>
    <property type="molecule type" value="Genomic_DNA"/>
</dbReference>
<protein>
    <submittedName>
        <fullName evidence="1">SAM-dependent methyltransferase</fullName>
    </submittedName>
</protein>
<dbReference type="GO" id="GO:0008168">
    <property type="term" value="F:methyltransferase activity"/>
    <property type="evidence" value="ECO:0007669"/>
    <property type="project" value="UniProtKB-KW"/>
</dbReference>
<organism evidence="1 2">
    <name type="scientific">Sphingomonas japonica</name>
    <dbReference type="NCBI Taxonomy" id="511662"/>
    <lineage>
        <taxon>Bacteria</taxon>
        <taxon>Pseudomonadati</taxon>
        <taxon>Pseudomonadota</taxon>
        <taxon>Alphaproteobacteria</taxon>
        <taxon>Sphingomonadales</taxon>
        <taxon>Sphingomonadaceae</taxon>
        <taxon>Sphingomonas</taxon>
    </lineage>
</organism>
<dbReference type="GO" id="GO:0032259">
    <property type="term" value="P:methylation"/>
    <property type="evidence" value="ECO:0007669"/>
    <property type="project" value="UniProtKB-KW"/>
</dbReference>
<keyword evidence="1" id="KW-0808">Transferase</keyword>
<proteinExistence type="predicted"/>